<keyword evidence="4" id="KW-1185">Reference proteome</keyword>
<sequence>MESYHSYSPQEDRRSRQSDLSSHSSNERDYPRPLTSLEDSPRVAKMSAMASPFRVPPLQDPPAPGPANLESEGPPHLDEPPASAKTTPKILLRPSPEDEELYGANTVMVSFQKGDSVGLRLAGGNDVGIFIAGIQEGSPAEEEGLRTGDQIMKVTTFLLWHCE</sequence>
<dbReference type="GO" id="GO:0150105">
    <property type="term" value="P:protein localization to cell-cell junction"/>
    <property type="evidence" value="ECO:0007669"/>
    <property type="project" value="TreeGrafter"/>
</dbReference>
<dbReference type="InterPro" id="IPR001478">
    <property type="entry name" value="PDZ"/>
</dbReference>
<feature type="region of interest" description="Disordered" evidence="1">
    <location>
        <begin position="1"/>
        <end position="89"/>
    </location>
</feature>
<reference evidence="3" key="2">
    <citation type="submission" date="2025-08" db="UniProtKB">
        <authorList>
            <consortium name="Ensembl"/>
        </authorList>
    </citation>
    <scope>IDENTIFICATION</scope>
</reference>
<reference evidence="3" key="3">
    <citation type="submission" date="2025-09" db="UniProtKB">
        <authorList>
            <consortium name="Ensembl"/>
        </authorList>
    </citation>
    <scope>IDENTIFICATION</scope>
</reference>
<dbReference type="AlphaFoldDB" id="A0A4W5LT01"/>
<organism evidence="3 4">
    <name type="scientific">Hucho hucho</name>
    <name type="common">huchen</name>
    <dbReference type="NCBI Taxonomy" id="62062"/>
    <lineage>
        <taxon>Eukaryota</taxon>
        <taxon>Metazoa</taxon>
        <taxon>Chordata</taxon>
        <taxon>Craniata</taxon>
        <taxon>Vertebrata</taxon>
        <taxon>Euteleostomi</taxon>
        <taxon>Actinopterygii</taxon>
        <taxon>Neopterygii</taxon>
        <taxon>Teleostei</taxon>
        <taxon>Protacanthopterygii</taxon>
        <taxon>Salmoniformes</taxon>
        <taxon>Salmonidae</taxon>
        <taxon>Salmoninae</taxon>
        <taxon>Hucho</taxon>
    </lineage>
</organism>
<dbReference type="GO" id="GO:0045216">
    <property type="term" value="P:cell-cell junction organization"/>
    <property type="evidence" value="ECO:0007669"/>
    <property type="project" value="TreeGrafter"/>
</dbReference>
<dbReference type="PANTHER" id="PTHR13865:SF26">
    <property type="entry name" value="TIGHT JUNCTION PROTEIN ZO-2"/>
    <property type="match status" value="1"/>
</dbReference>
<protein>
    <recommendedName>
        <fullName evidence="2">PDZ domain-containing protein</fullName>
    </recommendedName>
</protein>
<dbReference type="InterPro" id="IPR036034">
    <property type="entry name" value="PDZ_sf"/>
</dbReference>
<feature type="compositionally biased region" description="Pro residues" evidence="1">
    <location>
        <begin position="54"/>
        <end position="65"/>
    </location>
</feature>
<evidence type="ECO:0000259" key="2">
    <source>
        <dbReference type="PROSITE" id="PS50106"/>
    </source>
</evidence>
<dbReference type="PANTHER" id="PTHR13865">
    <property type="entry name" value="TIGHT JUNCTION PROTEIN"/>
    <property type="match status" value="1"/>
</dbReference>
<dbReference type="GO" id="GO:0005886">
    <property type="term" value="C:plasma membrane"/>
    <property type="evidence" value="ECO:0007669"/>
    <property type="project" value="TreeGrafter"/>
</dbReference>
<proteinExistence type="predicted"/>
<dbReference type="Pfam" id="PF00595">
    <property type="entry name" value="PDZ"/>
    <property type="match status" value="1"/>
</dbReference>
<reference evidence="4" key="1">
    <citation type="submission" date="2018-06" db="EMBL/GenBank/DDBJ databases">
        <title>Genome assembly of Danube salmon.</title>
        <authorList>
            <person name="Macqueen D.J."/>
            <person name="Gundappa M.K."/>
        </authorList>
    </citation>
    <scope>NUCLEOTIDE SEQUENCE [LARGE SCALE GENOMIC DNA]</scope>
</reference>
<name>A0A4W5LT01_9TELE</name>
<dbReference type="Proteomes" id="UP000314982">
    <property type="component" value="Unassembled WGS sequence"/>
</dbReference>
<dbReference type="GO" id="GO:0098609">
    <property type="term" value="P:cell-cell adhesion"/>
    <property type="evidence" value="ECO:0007669"/>
    <property type="project" value="TreeGrafter"/>
</dbReference>
<evidence type="ECO:0000313" key="3">
    <source>
        <dbReference type="Ensembl" id="ENSHHUP00000029058.1"/>
    </source>
</evidence>
<dbReference type="SUPFAM" id="SSF50156">
    <property type="entry name" value="PDZ domain-like"/>
    <property type="match status" value="1"/>
</dbReference>
<dbReference type="GeneTree" id="ENSGT00940000158634"/>
<evidence type="ECO:0000256" key="1">
    <source>
        <dbReference type="SAM" id="MobiDB-lite"/>
    </source>
</evidence>
<dbReference type="PROSITE" id="PS50106">
    <property type="entry name" value="PDZ"/>
    <property type="match status" value="1"/>
</dbReference>
<dbReference type="GO" id="GO:0090557">
    <property type="term" value="P:establishment of endothelial intestinal barrier"/>
    <property type="evidence" value="ECO:0007669"/>
    <property type="project" value="TreeGrafter"/>
</dbReference>
<evidence type="ECO:0000313" key="4">
    <source>
        <dbReference type="Proteomes" id="UP000314982"/>
    </source>
</evidence>
<dbReference type="Ensembl" id="ENSHHUT00000030270.1">
    <property type="protein sequence ID" value="ENSHHUP00000029058.1"/>
    <property type="gene ID" value="ENSHHUG00000018540.1"/>
</dbReference>
<dbReference type="GO" id="GO:1905605">
    <property type="term" value="P:positive regulation of blood-brain barrier permeability"/>
    <property type="evidence" value="ECO:0007669"/>
    <property type="project" value="TreeGrafter"/>
</dbReference>
<dbReference type="GO" id="GO:0050839">
    <property type="term" value="F:cell adhesion molecule binding"/>
    <property type="evidence" value="ECO:0007669"/>
    <property type="project" value="TreeGrafter"/>
</dbReference>
<dbReference type="GO" id="GO:0005923">
    <property type="term" value="C:bicellular tight junction"/>
    <property type="evidence" value="ECO:0007669"/>
    <property type="project" value="TreeGrafter"/>
</dbReference>
<feature type="domain" description="PDZ" evidence="2">
    <location>
        <begin position="106"/>
        <end position="154"/>
    </location>
</feature>
<accession>A0A4W5LT01</accession>
<dbReference type="STRING" id="62062.ENSHHUP00000029058"/>
<dbReference type="Gene3D" id="2.30.42.10">
    <property type="match status" value="1"/>
</dbReference>